<dbReference type="PROSITE" id="PS50005">
    <property type="entry name" value="TPR"/>
    <property type="match status" value="4"/>
</dbReference>
<evidence type="ECO:0000256" key="1">
    <source>
        <dbReference type="PROSITE-ProRule" id="PRU00339"/>
    </source>
</evidence>
<dbReference type="InterPro" id="IPR011990">
    <property type="entry name" value="TPR-like_helical_dom_sf"/>
</dbReference>
<protein>
    <submittedName>
        <fullName evidence="2">Tetratricopeptide repeat protein</fullName>
    </submittedName>
</protein>
<dbReference type="GO" id="GO:0000030">
    <property type="term" value="F:mannosyltransferase activity"/>
    <property type="evidence" value="ECO:0007669"/>
    <property type="project" value="TreeGrafter"/>
</dbReference>
<dbReference type="Pfam" id="PF14559">
    <property type="entry name" value="TPR_19"/>
    <property type="match status" value="1"/>
</dbReference>
<dbReference type="InterPro" id="IPR027417">
    <property type="entry name" value="P-loop_NTPase"/>
</dbReference>
<dbReference type="GO" id="GO:0035269">
    <property type="term" value="P:protein O-linked glycosylation via mannose"/>
    <property type="evidence" value="ECO:0007669"/>
    <property type="project" value="TreeGrafter"/>
</dbReference>
<evidence type="ECO:0000313" key="2">
    <source>
        <dbReference type="EMBL" id="NDP47068.1"/>
    </source>
</evidence>
<dbReference type="PANTHER" id="PTHR44216:SF3">
    <property type="entry name" value="PROTEIN O-MANNOSYL-TRANSFERASE TMTC2"/>
    <property type="match status" value="1"/>
</dbReference>
<gene>
    <name evidence="2" type="ORF">GZ085_01505</name>
</gene>
<dbReference type="Proteomes" id="UP000483432">
    <property type="component" value="Unassembled WGS sequence"/>
</dbReference>
<comment type="caution">
    <text evidence="2">The sequence shown here is derived from an EMBL/GenBank/DDBJ whole genome shotgun (WGS) entry which is preliminary data.</text>
</comment>
<dbReference type="Gene3D" id="1.25.40.10">
    <property type="entry name" value="Tetratricopeptide repeat domain"/>
    <property type="match status" value="1"/>
</dbReference>
<dbReference type="AlphaFoldDB" id="A0A7C9P8A9"/>
<dbReference type="Pfam" id="PF13424">
    <property type="entry name" value="TPR_12"/>
    <property type="match status" value="1"/>
</dbReference>
<evidence type="ECO:0000313" key="3">
    <source>
        <dbReference type="Proteomes" id="UP000483432"/>
    </source>
</evidence>
<proteinExistence type="predicted"/>
<feature type="repeat" description="TPR" evidence="1">
    <location>
        <begin position="109"/>
        <end position="142"/>
    </location>
</feature>
<dbReference type="InterPro" id="IPR019734">
    <property type="entry name" value="TPR_rpt"/>
</dbReference>
<dbReference type="SUPFAM" id="SSF52540">
    <property type="entry name" value="P-loop containing nucleoside triphosphate hydrolases"/>
    <property type="match status" value="1"/>
</dbReference>
<sequence length="609" mass="69281">MRQNVLTRSKKSKAAELLRLNRLEEAEALYGVVCRIDAADSEAWLQRAGICRRLGRFQDAEQFCRRALTINPHMAVAHQTLGAALHCQGRVSDALEAYRRAIRLQDDLAETHYLLGNVLRETGDSIGAIDCYRRAVEINPDFVEALCNLGAVLNAREKVQEAVEVLNRAVKLRPDSPQILCNMALVLQGVDRHVEALGKYRQALRLKPDFEDAICQLAALLEKMNQLGEAVEMVERYLPQFPNNHTLLMVAGKLKRRDKQIDAALALFEKAALQPLGSLERGILQKEIGCLYDSKNEPERAFWYWQEGNRLVAEAVAGDFGSGAHYLDRVRRMRSYLPEKCLNEVDVVGVDDDPGDDSPVFLLGFARSGTTLLEQILDSHPLLQTLGEKGTVDAMVKEFEAIVQGRTDPLQSLSVNEIARLREVYFREVSKWVERKAGTLLVDKMPLDTINVHVIWRVFPKARFLLAIRHPCDVCLSCFMQGFRANEAMLSFLTLENTARTYGEVMQVWQAALARLPLNYHRIRYEDLVVNFEPEARALLDFMGVEWHDAVLNHAEHAGKRGSIKTPSYHQVTQPIYQHAKYRWKRYAPHFEPVMPTLQPFIEYFGYAE</sequence>
<feature type="repeat" description="TPR" evidence="1">
    <location>
        <begin position="75"/>
        <end position="108"/>
    </location>
</feature>
<accession>A0A7C9P8A9</accession>
<feature type="repeat" description="TPR" evidence="1">
    <location>
        <begin position="143"/>
        <end position="176"/>
    </location>
</feature>
<dbReference type="SMART" id="SM00028">
    <property type="entry name" value="TPR"/>
    <property type="match status" value="7"/>
</dbReference>
<dbReference type="Pfam" id="PF13469">
    <property type="entry name" value="Sulfotransfer_3"/>
    <property type="match status" value="1"/>
</dbReference>
<reference evidence="2 3" key="1">
    <citation type="submission" date="2019-09" db="EMBL/GenBank/DDBJ databases">
        <title>H2 Metabolism Revealed by Metagenomic Analysis in Subglacial Sediment of East Antarctica.</title>
        <authorList>
            <person name="Yang Z."/>
            <person name="Zhang Y."/>
            <person name="Lv Y."/>
            <person name="Yan W."/>
            <person name="Xiao X."/>
            <person name="Sun B."/>
            <person name="Ma H."/>
        </authorList>
    </citation>
    <scope>NUCLEOTIDE SEQUENCE [LARGE SCALE GENOMIC DNA]</scope>
    <source>
        <strain evidence="2">Bin2_2</strain>
    </source>
</reference>
<dbReference type="PANTHER" id="PTHR44216">
    <property type="entry name" value="PROTEIN O-MANNOSYL-TRANSFERASE TMTC2"/>
    <property type="match status" value="1"/>
</dbReference>
<dbReference type="EMBL" id="JAAFGW010000012">
    <property type="protein sequence ID" value="NDP47068.1"/>
    <property type="molecule type" value="Genomic_DNA"/>
</dbReference>
<name>A0A7C9P8A9_9PROT</name>
<dbReference type="SUPFAM" id="SSF48452">
    <property type="entry name" value="TPR-like"/>
    <property type="match status" value="2"/>
</dbReference>
<feature type="repeat" description="TPR" evidence="1">
    <location>
        <begin position="41"/>
        <end position="74"/>
    </location>
</feature>
<dbReference type="InterPro" id="IPR052384">
    <property type="entry name" value="TMTC_O-mannosyltransferase"/>
</dbReference>
<organism evidence="2 3">
    <name type="scientific">Sulfuriferula multivorans</name>
    <dbReference type="NCBI Taxonomy" id="1559896"/>
    <lineage>
        <taxon>Bacteria</taxon>
        <taxon>Pseudomonadati</taxon>
        <taxon>Pseudomonadota</taxon>
        <taxon>Betaproteobacteria</taxon>
        <taxon>Nitrosomonadales</taxon>
        <taxon>Sulfuricellaceae</taxon>
        <taxon>Sulfuriferula</taxon>
    </lineage>
</organism>
<dbReference type="Pfam" id="PF13414">
    <property type="entry name" value="TPR_11"/>
    <property type="match status" value="2"/>
</dbReference>
<keyword evidence="1" id="KW-0802">TPR repeat</keyword>
<dbReference type="Gene3D" id="3.40.50.300">
    <property type="entry name" value="P-loop containing nucleotide triphosphate hydrolases"/>
    <property type="match status" value="1"/>
</dbReference>